<evidence type="ECO:0000313" key="9">
    <source>
        <dbReference type="EMBL" id="TBU04080.1"/>
    </source>
</evidence>
<keyword evidence="7" id="KW-0732">Signal</keyword>
<dbReference type="VEuPathDB" id="MicrosporidiaDB:CWI36_0814p0010"/>
<evidence type="ECO:0000256" key="5">
    <source>
        <dbReference type="ARBA" id="ARBA00043952"/>
    </source>
</evidence>
<dbReference type="PANTHER" id="PTHR10953:SF4">
    <property type="entry name" value="UBIQUITIN-ACTIVATING ENZYME E1 C-TERMINAL DOMAIN-CONTAINING PROTEIN"/>
    <property type="match status" value="1"/>
</dbReference>
<sequence>MPGAWRFTIVLAVWIIIYLNLTLSNSITNNSKILFLTLNNTNNNTTNNGNTTSSTNNLTYNSIIHLPLKVGKETESVFSDTFLTNTSLVVNALYNIETRLYVDKRCITNKIPLFESGTLGTKGNVQSYSSRDPPDKSIPLCTLRKFPHCIEHSIEWALALSVFKSNFEEKIISISEYIKGVNFMDSKLEGDNDSSSNYRGVDYGIDLEQDPVNDSINKQHPLNTIHLITPYILLSLHMIILDIRVLVSSILKNIYECVREGVILFNKYFYINIETLIETFAVGHDDCLHVLFVQSYCRVISSVYGIKGLQEEGVSYKEVEDIIREVMYDKNMLEEGVNDKGSNIKGVCKRPNKEHPLNNSTRNYKIKEVSKLTVKGKEGGIIPAIATTTSVISGYVLYGNGYKNWYVNLGLSFIGCTDVIEAENMECGMVRYDNREGGVNDRDRLEGVGDSNGLEGVNYSTNTLHLVNTNTLSLVTVNYLKHLNIFKRVWNLDISMVTIRDTVVFCTFYDNERFKNNLEKFISELCCMKEGDGINYCSGECPFDIDGYNFPEDLLILGERRGRY</sequence>
<dbReference type="GO" id="GO:0005634">
    <property type="term" value="C:nucleus"/>
    <property type="evidence" value="ECO:0007669"/>
    <property type="project" value="TreeGrafter"/>
</dbReference>
<dbReference type="VEuPathDB" id="MicrosporidiaDB:CWI39_1631p0010"/>
<dbReference type="Gene3D" id="1.10.10.2660">
    <property type="entry name" value="Ubiquitin-activating enzyme E1, SCCH domain"/>
    <property type="match status" value="1"/>
</dbReference>
<keyword evidence="1" id="KW-0436">Ligase</keyword>
<dbReference type="AlphaFoldDB" id="A0A4Q9LB66"/>
<evidence type="ECO:0000256" key="7">
    <source>
        <dbReference type="SAM" id="SignalP"/>
    </source>
</evidence>
<evidence type="ECO:0000256" key="2">
    <source>
        <dbReference type="ARBA" id="ARBA00022741"/>
    </source>
</evidence>
<evidence type="ECO:0000256" key="1">
    <source>
        <dbReference type="ARBA" id="ARBA00022598"/>
    </source>
</evidence>
<dbReference type="InterPro" id="IPR045886">
    <property type="entry name" value="ThiF/MoeB/HesA"/>
</dbReference>
<dbReference type="PANTHER" id="PTHR10953">
    <property type="entry name" value="UBIQUITIN-ACTIVATING ENZYME E1"/>
    <property type="match status" value="1"/>
</dbReference>
<dbReference type="GO" id="GO:0005737">
    <property type="term" value="C:cytoplasm"/>
    <property type="evidence" value="ECO:0007669"/>
    <property type="project" value="TreeGrafter"/>
</dbReference>
<evidence type="ECO:0000256" key="3">
    <source>
        <dbReference type="ARBA" id="ARBA00022786"/>
    </source>
</evidence>
<dbReference type="InterPro" id="IPR035985">
    <property type="entry name" value="Ubiquitin-activating_enz"/>
</dbReference>
<protein>
    <submittedName>
        <fullName evidence="9">Putative ThiF-like ubiquitin-activating enzyme</fullName>
    </submittedName>
</protein>
<gene>
    <name evidence="9" type="ORF">CWI36_0814p0010</name>
</gene>
<dbReference type="STRING" id="148818.A0A4Q9LB66"/>
<dbReference type="GO" id="GO:0006511">
    <property type="term" value="P:ubiquitin-dependent protein catabolic process"/>
    <property type="evidence" value="ECO:0007669"/>
    <property type="project" value="TreeGrafter"/>
</dbReference>
<feature type="active site" description="Glycyl thioester intermediate" evidence="6">
    <location>
        <position position="141"/>
    </location>
</feature>
<evidence type="ECO:0000259" key="8">
    <source>
        <dbReference type="Pfam" id="PF00899"/>
    </source>
</evidence>
<reference evidence="9 10" key="1">
    <citation type="submission" date="2017-12" db="EMBL/GenBank/DDBJ databases">
        <authorList>
            <person name="Pombert J.-F."/>
            <person name="Haag K.L."/>
            <person name="Ebert D."/>
        </authorList>
    </citation>
    <scope>NUCLEOTIDE SEQUENCE [LARGE SCALE GENOMIC DNA]</scope>
    <source>
        <strain evidence="9">BE-OM-2</strain>
    </source>
</reference>
<keyword evidence="3" id="KW-0833">Ubl conjugation pathway</keyword>
<dbReference type="GO" id="GO:0006974">
    <property type="term" value="P:DNA damage response"/>
    <property type="evidence" value="ECO:0007669"/>
    <property type="project" value="TreeGrafter"/>
</dbReference>
<dbReference type="UniPathway" id="UPA00143"/>
<name>A0A4Q9LB66_9MICR</name>
<evidence type="ECO:0000256" key="6">
    <source>
        <dbReference type="PROSITE-ProRule" id="PRU10132"/>
    </source>
</evidence>
<dbReference type="InterPro" id="IPR000594">
    <property type="entry name" value="ThiF_NAD_FAD-bd"/>
</dbReference>
<accession>A0A4Q9LB66</accession>
<dbReference type="PROSITE" id="PS00865">
    <property type="entry name" value="UBIQUITIN_ACTIVAT_2"/>
    <property type="match status" value="1"/>
</dbReference>
<feature type="domain" description="THIF-type NAD/FAD binding fold" evidence="8">
    <location>
        <begin position="70"/>
        <end position="394"/>
    </location>
</feature>
<evidence type="ECO:0000313" key="10">
    <source>
        <dbReference type="Proteomes" id="UP000291404"/>
    </source>
</evidence>
<proteinExistence type="predicted"/>
<feature type="signal peptide" evidence="7">
    <location>
        <begin position="1"/>
        <end position="24"/>
    </location>
</feature>
<dbReference type="InterPro" id="IPR033127">
    <property type="entry name" value="UBQ-activ_enz_E1_Cys_AS"/>
</dbReference>
<keyword evidence="10" id="KW-1185">Reference proteome</keyword>
<feature type="chain" id="PRO_5020341475" evidence="7">
    <location>
        <begin position="25"/>
        <end position="564"/>
    </location>
</feature>
<organism evidence="9 10">
    <name type="scientific">Hamiltosporidium magnivora</name>
    <dbReference type="NCBI Taxonomy" id="148818"/>
    <lineage>
        <taxon>Eukaryota</taxon>
        <taxon>Fungi</taxon>
        <taxon>Fungi incertae sedis</taxon>
        <taxon>Microsporidia</taxon>
        <taxon>Dubosqiidae</taxon>
        <taxon>Hamiltosporidium</taxon>
    </lineage>
</organism>
<dbReference type="VEuPathDB" id="MicrosporidiaDB:CWI39_2342p0010"/>
<dbReference type="GO" id="GO:0004839">
    <property type="term" value="F:ubiquitin activating enzyme activity"/>
    <property type="evidence" value="ECO:0007669"/>
    <property type="project" value="TreeGrafter"/>
</dbReference>
<dbReference type="EMBL" id="PITI01000814">
    <property type="protein sequence ID" value="TBU04080.1"/>
    <property type="molecule type" value="Genomic_DNA"/>
</dbReference>
<keyword evidence="2" id="KW-0547">Nucleotide-binding</keyword>
<evidence type="ECO:0000256" key="4">
    <source>
        <dbReference type="ARBA" id="ARBA00022840"/>
    </source>
</evidence>
<dbReference type="SUPFAM" id="SSF69572">
    <property type="entry name" value="Activating enzymes of the ubiquitin-like proteins"/>
    <property type="match status" value="1"/>
</dbReference>
<dbReference type="Proteomes" id="UP000291404">
    <property type="component" value="Unassembled WGS sequence"/>
</dbReference>
<dbReference type="InterPro" id="IPR042063">
    <property type="entry name" value="Ubi_acti_E1_SCCH"/>
</dbReference>
<dbReference type="GO" id="GO:0005524">
    <property type="term" value="F:ATP binding"/>
    <property type="evidence" value="ECO:0007669"/>
    <property type="project" value="UniProtKB-KW"/>
</dbReference>
<dbReference type="Pfam" id="PF00899">
    <property type="entry name" value="ThiF"/>
    <property type="match status" value="1"/>
</dbReference>
<comment type="caution">
    <text evidence="9">The sequence shown here is derived from an EMBL/GenBank/DDBJ whole genome shotgun (WGS) entry which is preliminary data.</text>
</comment>
<keyword evidence="4" id="KW-0067">ATP-binding</keyword>
<comment type="pathway">
    <text evidence="5">Protein modification.</text>
</comment>